<name>A0AA40BTF9_9PEZI</name>
<evidence type="ECO:0000256" key="1">
    <source>
        <dbReference type="ARBA" id="ARBA00011073"/>
    </source>
</evidence>
<keyword evidence="5 7" id="KW-0720">Serine protease</keyword>
<feature type="active site" description="Charge relay system" evidence="6 7">
    <location>
        <position position="212"/>
    </location>
</feature>
<dbReference type="InterPro" id="IPR015500">
    <property type="entry name" value="Peptidase_S8_subtilisin-rel"/>
</dbReference>
<dbReference type="PRINTS" id="PR00723">
    <property type="entry name" value="SUBTILISIN"/>
</dbReference>
<evidence type="ECO:0000256" key="2">
    <source>
        <dbReference type="ARBA" id="ARBA00022670"/>
    </source>
</evidence>
<dbReference type="Proteomes" id="UP001172155">
    <property type="component" value="Unassembled WGS sequence"/>
</dbReference>
<evidence type="ECO:0000256" key="5">
    <source>
        <dbReference type="ARBA" id="ARBA00022825"/>
    </source>
</evidence>
<protein>
    <submittedName>
        <fullName evidence="12">Peptidase S8/S53 domain-containing protein</fullName>
    </submittedName>
</protein>
<feature type="domain" description="Peptidase S8/S53" evidence="10">
    <location>
        <begin position="163"/>
        <end position="600"/>
    </location>
</feature>
<dbReference type="PANTHER" id="PTHR43806:SF66">
    <property type="entry name" value="SERIN ENDOPEPTIDASE"/>
    <property type="match status" value="1"/>
</dbReference>
<dbReference type="GO" id="GO:0006508">
    <property type="term" value="P:proteolysis"/>
    <property type="evidence" value="ECO:0007669"/>
    <property type="project" value="UniProtKB-KW"/>
</dbReference>
<evidence type="ECO:0000256" key="9">
    <source>
        <dbReference type="SAM" id="SignalP"/>
    </source>
</evidence>
<evidence type="ECO:0000256" key="6">
    <source>
        <dbReference type="PIRSR" id="PIRSR615500-1"/>
    </source>
</evidence>
<dbReference type="PROSITE" id="PS00138">
    <property type="entry name" value="SUBTILASE_SER"/>
    <property type="match status" value="1"/>
</dbReference>
<feature type="chain" id="PRO_5041466627" evidence="9">
    <location>
        <begin position="23"/>
        <end position="905"/>
    </location>
</feature>
<keyword evidence="2 7" id="KW-0645">Protease</keyword>
<proteinExistence type="inferred from homology"/>
<dbReference type="Pfam" id="PF06280">
    <property type="entry name" value="fn3_5"/>
    <property type="match status" value="1"/>
</dbReference>
<dbReference type="GO" id="GO:0016020">
    <property type="term" value="C:membrane"/>
    <property type="evidence" value="ECO:0007669"/>
    <property type="project" value="InterPro"/>
</dbReference>
<dbReference type="InterPro" id="IPR023827">
    <property type="entry name" value="Peptidase_S8_Asp-AS"/>
</dbReference>
<dbReference type="Gene3D" id="3.40.50.200">
    <property type="entry name" value="Peptidase S8/S53 domain"/>
    <property type="match status" value="2"/>
</dbReference>
<dbReference type="CDD" id="cd07489">
    <property type="entry name" value="Peptidases_S8_5"/>
    <property type="match status" value="1"/>
</dbReference>
<dbReference type="AlphaFoldDB" id="A0AA40BTF9"/>
<keyword evidence="4 7" id="KW-0378">Hydrolase</keyword>
<feature type="active site" description="Charge relay system" evidence="6 7">
    <location>
        <position position="543"/>
    </location>
</feature>
<evidence type="ECO:0000256" key="7">
    <source>
        <dbReference type="PROSITE-ProRule" id="PRU01240"/>
    </source>
</evidence>
<organism evidence="12 13">
    <name type="scientific">Schizothecium vesticola</name>
    <dbReference type="NCBI Taxonomy" id="314040"/>
    <lineage>
        <taxon>Eukaryota</taxon>
        <taxon>Fungi</taxon>
        <taxon>Dikarya</taxon>
        <taxon>Ascomycota</taxon>
        <taxon>Pezizomycotina</taxon>
        <taxon>Sordariomycetes</taxon>
        <taxon>Sordariomycetidae</taxon>
        <taxon>Sordariales</taxon>
        <taxon>Schizotheciaceae</taxon>
        <taxon>Schizothecium</taxon>
    </lineage>
</organism>
<evidence type="ECO:0000256" key="4">
    <source>
        <dbReference type="ARBA" id="ARBA00022801"/>
    </source>
</evidence>
<dbReference type="CDD" id="cd02124">
    <property type="entry name" value="PA_PoS1_like"/>
    <property type="match status" value="1"/>
</dbReference>
<feature type="domain" description="C5a peptidase/Subtilisin-like protease SBT2-like Fn3-like" evidence="11">
    <location>
        <begin position="620"/>
        <end position="738"/>
    </location>
</feature>
<dbReference type="InterPro" id="IPR023828">
    <property type="entry name" value="Peptidase_S8_Ser-AS"/>
</dbReference>
<dbReference type="EMBL" id="JAUKUD010000006">
    <property type="protein sequence ID" value="KAK0740063.1"/>
    <property type="molecule type" value="Genomic_DNA"/>
</dbReference>
<dbReference type="GO" id="GO:0004252">
    <property type="term" value="F:serine-type endopeptidase activity"/>
    <property type="evidence" value="ECO:0007669"/>
    <property type="project" value="UniProtKB-UniRule"/>
</dbReference>
<dbReference type="PROSITE" id="PS00136">
    <property type="entry name" value="SUBTILASE_ASP"/>
    <property type="match status" value="1"/>
</dbReference>
<dbReference type="Pfam" id="PF00082">
    <property type="entry name" value="Peptidase_S8"/>
    <property type="match status" value="1"/>
</dbReference>
<feature type="active site" description="Charge relay system" evidence="6 7">
    <location>
        <position position="172"/>
    </location>
</feature>
<dbReference type="InterPro" id="IPR000209">
    <property type="entry name" value="Peptidase_S8/S53_dom"/>
</dbReference>
<dbReference type="InterPro" id="IPR010435">
    <property type="entry name" value="C5a/SBT2-like_Fn3"/>
</dbReference>
<sequence length="905" mass="95451">MALSRLLFPLFGLLSLLSCAGAAADAQNGGVQQPEAPHLPQTFMVEFSENEDIEAFYRALAAANVRAVPRLNMTYTLFKGTSFRLGDSVDASTALANIAELPMVKKVWPVTLSQALPVTPEAKAGEPLSAAPPALLKRQSSNGTYSPHVMTQVDKLRAKGITGKGIHVGVVDTGIDYKHPALGGCFGPGCLVTTGYDFVDGDADPMDPCEGHGTHVAGIIAAQPNPWGFTGAAPGVTLGAYRANSCAGTVPDDRLVAAFNRAFDDGCDIINFSGVLPWSWSEHPTSVAVQRIVDKGVPCVAAMGNMNEANTGLFTAGSPAVGRGVAGIANVINTETPAFLTAATYSVDGQTDAKPFGWRAGNPAFPALDLPVFAISNSSQVTNDACLPLPSDTPDLSNVLVLVRESPRSAANSCTDRDQVSNLADRGAKYVMWYSTTVNTKKIDASFPARLQGVGMVPSTVGEEWLGLLNGGHRVTAHIANTSSAMQFLYSPKNPLGGLVAPHSAWGLNWELEVKPQFAAPGENILSTYLLSKGGYTVLSGTSMASPMVSAAYALLMQARGKLDPATLQSLLSATAKPTLWFDETKTYNVLAPVAQQGAGLIQVDAAASATTILSVSNLAFNDTDHLVRNATFSIKNTGSQEVTYQLGHVKATTVYSSTESFLTNPVGFRLGAFPPATADNWATLGFSASTVRVPAGGSATVIVTPTPPAGLDAGRLPVYGGYISINGSNGEALSLPYAGVAASMRSVPVLYQPDDIMTFLGTWDEFGIYPAPANTTFTIPRPTGPPNQDMEPPREIAFPLAVVTRKIGSALTRLDLIPLEVAAPVNTSVVLGVEIVGSLERYPIQYYPDGSPDNVFTGLLADGRVVPEGRYQFIMRALKVFGNREKVEDYDVVKLPPFILKYSS</sequence>
<dbReference type="SUPFAM" id="SSF52743">
    <property type="entry name" value="Subtilisin-like"/>
    <property type="match status" value="1"/>
</dbReference>
<dbReference type="PROSITE" id="PS00137">
    <property type="entry name" value="SUBTILASE_HIS"/>
    <property type="match status" value="1"/>
</dbReference>
<evidence type="ECO:0000259" key="10">
    <source>
        <dbReference type="Pfam" id="PF00082"/>
    </source>
</evidence>
<evidence type="ECO:0000259" key="11">
    <source>
        <dbReference type="Pfam" id="PF06280"/>
    </source>
</evidence>
<evidence type="ECO:0000256" key="8">
    <source>
        <dbReference type="RuleBase" id="RU003355"/>
    </source>
</evidence>
<keyword evidence="3 9" id="KW-0732">Signal</keyword>
<dbReference type="PROSITE" id="PS51257">
    <property type="entry name" value="PROKAR_LIPOPROTEIN"/>
    <property type="match status" value="1"/>
</dbReference>
<keyword evidence="13" id="KW-1185">Reference proteome</keyword>
<evidence type="ECO:0000313" key="13">
    <source>
        <dbReference type="Proteomes" id="UP001172155"/>
    </source>
</evidence>
<dbReference type="PROSITE" id="PS51892">
    <property type="entry name" value="SUBTILASE"/>
    <property type="match status" value="1"/>
</dbReference>
<reference evidence="12" key="1">
    <citation type="submission" date="2023-06" db="EMBL/GenBank/DDBJ databases">
        <title>Genome-scale phylogeny and comparative genomics of the fungal order Sordariales.</title>
        <authorList>
            <consortium name="Lawrence Berkeley National Laboratory"/>
            <person name="Hensen N."/>
            <person name="Bonometti L."/>
            <person name="Westerberg I."/>
            <person name="Brannstrom I.O."/>
            <person name="Guillou S."/>
            <person name="Cros-Aarteil S."/>
            <person name="Calhoun S."/>
            <person name="Haridas S."/>
            <person name="Kuo A."/>
            <person name="Mondo S."/>
            <person name="Pangilinan J."/>
            <person name="Riley R."/>
            <person name="LaButti K."/>
            <person name="Andreopoulos B."/>
            <person name="Lipzen A."/>
            <person name="Chen C."/>
            <person name="Yanf M."/>
            <person name="Daum C."/>
            <person name="Ng V."/>
            <person name="Clum A."/>
            <person name="Steindorff A."/>
            <person name="Ohm R."/>
            <person name="Martin F."/>
            <person name="Silar P."/>
            <person name="Natvig D."/>
            <person name="Lalanne C."/>
            <person name="Gautier V."/>
            <person name="Ament-velasquez S.L."/>
            <person name="Kruys A."/>
            <person name="Hutchinson M.I."/>
            <person name="Powell A.J."/>
            <person name="Barry K."/>
            <person name="Miller A.N."/>
            <person name="Grigoriev I.V."/>
            <person name="Debuchy R."/>
            <person name="Gladieux P."/>
            <person name="Thoren M.H."/>
            <person name="Johannesson H."/>
        </authorList>
    </citation>
    <scope>NUCLEOTIDE SEQUENCE</scope>
    <source>
        <strain evidence="12">SMH3187-1</strain>
    </source>
</reference>
<comment type="similarity">
    <text evidence="1 7 8">Belongs to the peptidase S8 family.</text>
</comment>
<dbReference type="InterPro" id="IPR036852">
    <property type="entry name" value="Peptidase_S8/S53_dom_sf"/>
</dbReference>
<evidence type="ECO:0000256" key="3">
    <source>
        <dbReference type="ARBA" id="ARBA00022729"/>
    </source>
</evidence>
<gene>
    <name evidence="12" type="ORF">B0T18DRAFT_352150</name>
</gene>
<feature type="signal peptide" evidence="9">
    <location>
        <begin position="1"/>
        <end position="22"/>
    </location>
</feature>
<dbReference type="InterPro" id="IPR050131">
    <property type="entry name" value="Peptidase_S8_subtilisin-like"/>
</dbReference>
<dbReference type="InterPro" id="IPR034187">
    <property type="entry name" value="Peptidases_S8_5"/>
</dbReference>
<dbReference type="PANTHER" id="PTHR43806">
    <property type="entry name" value="PEPTIDASE S8"/>
    <property type="match status" value="1"/>
</dbReference>
<dbReference type="InterPro" id="IPR022398">
    <property type="entry name" value="Peptidase_S8_His-AS"/>
</dbReference>
<accession>A0AA40BTF9</accession>
<evidence type="ECO:0000313" key="12">
    <source>
        <dbReference type="EMBL" id="KAK0740063.1"/>
    </source>
</evidence>
<comment type="caution">
    <text evidence="12">The sequence shown here is derived from an EMBL/GenBank/DDBJ whole genome shotgun (WGS) entry which is preliminary data.</text>
</comment>